<dbReference type="EMBL" id="JBHIRY010000001">
    <property type="protein sequence ID" value="MFB5758982.1"/>
    <property type="molecule type" value="Genomic_DNA"/>
</dbReference>
<evidence type="ECO:0000313" key="2">
    <source>
        <dbReference type="Proteomes" id="UP001580430"/>
    </source>
</evidence>
<comment type="caution">
    <text evidence="1">The sequence shown here is derived from an EMBL/GenBank/DDBJ whole genome shotgun (WGS) entry which is preliminary data.</text>
</comment>
<proteinExistence type="predicted"/>
<keyword evidence="2" id="KW-1185">Reference proteome</keyword>
<dbReference type="Proteomes" id="UP001580430">
    <property type="component" value="Unassembled WGS sequence"/>
</dbReference>
<name>A0ABV5BY51_9BACL</name>
<sequence length="87" mass="10259">MIEAYDYITCDNGKTYHIVPNWKDNGYDFMMCLQEGQSVNEVKSWHINDCFKFKIPICVGLKYKTFEYSMIEAVYDIRGNYKFSKAG</sequence>
<protein>
    <submittedName>
        <fullName evidence="1">Uncharacterized protein</fullName>
    </submittedName>
</protein>
<evidence type="ECO:0000313" key="1">
    <source>
        <dbReference type="EMBL" id="MFB5758982.1"/>
    </source>
</evidence>
<gene>
    <name evidence="1" type="ORF">ACE5LO_01115</name>
</gene>
<dbReference type="RefSeq" id="WP_375518234.1">
    <property type="nucleotide sequence ID" value="NZ_JBHIRY010000001.1"/>
</dbReference>
<organism evidence="1 2">
    <name type="scientific">Paenibacillus medicaginis</name>
    <dbReference type="NCBI Taxonomy" id="1470560"/>
    <lineage>
        <taxon>Bacteria</taxon>
        <taxon>Bacillati</taxon>
        <taxon>Bacillota</taxon>
        <taxon>Bacilli</taxon>
        <taxon>Bacillales</taxon>
        <taxon>Paenibacillaceae</taxon>
        <taxon>Paenibacillus</taxon>
    </lineage>
</organism>
<accession>A0ABV5BY51</accession>
<reference evidence="1 2" key="1">
    <citation type="submission" date="2024-09" db="EMBL/GenBank/DDBJ databases">
        <title>Paenibacillus zeirhizospherea sp. nov., isolated from surface of the maize (Zea mays) roots in a horticulture field, Hungary.</title>
        <authorList>
            <person name="Marton D."/>
            <person name="Farkas M."/>
            <person name="Bedics A."/>
            <person name="Toth E."/>
            <person name="Tancsics A."/>
            <person name="Boka K."/>
            <person name="Marati G."/>
            <person name="Kriszt B."/>
            <person name="Cserhati M."/>
        </authorList>
    </citation>
    <scope>NUCLEOTIDE SEQUENCE [LARGE SCALE GENOMIC DNA]</scope>
    <source>
        <strain evidence="1 2">JCM 18446</strain>
    </source>
</reference>